<dbReference type="InterPro" id="IPR021799">
    <property type="entry name" value="PIN-like_prokaryotic"/>
</dbReference>
<proteinExistence type="predicted"/>
<dbReference type="Pfam" id="PF11848">
    <property type="entry name" value="DUF3368"/>
    <property type="match status" value="1"/>
</dbReference>
<dbReference type="PANTHER" id="PTHR39550:SF1">
    <property type="entry name" value="SLL0658 PROTEIN"/>
    <property type="match status" value="1"/>
</dbReference>
<dbReference type="GeneID" id="24958811"/>
<dbReference type="EMBL" id="CP007264">
    <property type="protein sequence ID" value="AHL23727.1"/>
    <property type="molecule type" value="Genomic_DNA"/>
</dbReference>
<dbReference type="PANTHER" id="PTHR39550">
    <property type="entry name" value="SLL0658 PROTEIN"/>
    <property type="match status" value="1"/>
</dbReference>
<reference evidence="1 2" key="1">
    <citation type="submission" date="2014-02" db="EMBL/GenBank/DDBJ databases">
        <title>Genome Sequence of an Hyperthermophilic Archaeon, Thermococcus nautili 30-1, producing viral vesicles.</title>
        <authorList>
            <person name="Oberto J."/>
            <person name="Gaudin M."/>
            <person name="Cossu M."/>
            <person name="Gorlas A."/>
            <person name="Slesarev A."/>
            <person name="Marguet E."/>
            <person name="Forterre P."/>
        </authorList>
    </citation>
    <scope>NUCLEOTIDE SEQUENCE [LARGE SCALE GENOMIC DNA]</scope>
    <source>
        <strain evidence="1 2">30-1</strain>
    </source>
</reference>
<dbReference type="eggNOG" id="arCOG00717">
    <property type="taxonomic scope" value="Archaea"/>
</dbReference>
<protein>
    <submittedName>
        <fullName evidence="1">Putative nucleic acid-binding protein, contains PIN domain</fullName>
    </submittedName>
</protein>
<sequence>MRAVFNSSPLITLAKLGYLDVAVSLFEKAIIPRGVLEEITTKEDDASSSVLRLIEEKRIELHEVSSTPVYPGLHRGELEAIALAKETDSIVVLDDLKARKAARLEGIRVIGTLGILKILLDGGLIEEKPDELLSKLNRIGFRIRPELFYEVMGGEFS</sequence>
<accession>W8NX25</accession>
<dbReference type="Proteomes" id="UP000019434">
    <property type="component" value="Chromosome"/>
</dbReference>
<dbReference type="STRING" id="195522.BD01_2131"/>
<dbReference type="AlphaFoldDB" id="W8NX25"/>
<evidence type="ECO:0000313" key="1">
    <source>
        <dbReference type="EMBL" id="AHL23727.1"/>
    </source>
</evidence>
<name>W8NX25_9EURY</name>
<organism evidence="1 2">
    <name type="scientific">Thermococcus nautili</name>
    <dbReference type="NCBI Taxonomy" id="195522"/>
    <lineage>
        <taxon>Archaea</taxon>
        <taxon>Methanobacteriati</taxon>
        <taxon>Methanobacteriota</taxon>
        <taxon>Thermococci</taxon>
        <taxon>Thermococcales</taxon>
        <taxon>Thermococcaceae</taxon>
        <taxon>Thermococcus</taxon>
    </lineage>
</organism>
<dbReference type="OrthoDB" id="323844at2157"/>
<dbReference type="KEGG" id="tnu:BD01_2131"/>
<dbReference type="HOGENOM" id="CLU_115769_0_2_2"/>
<dbReference type="RefSeq" id="WP_042692756.1">
    <property type="nucleotide sequence ID" value="NZ_CP007264.1"/>
</dbReference>
<gene>
    <name evidence="1" type="ORF">BD01_2131</name>
</gene>
<keyword evidence="2" id="KW-1185">Reference proteome</keyword>
<evidence type="ECO:0000313" key="2">
    <source>
        <dbReference type="Proteomes" id="UP000019434"/>
    </source>
</evidence>